<dbReference type="Gene3D" id="1.10.150.260">
    <property type="entry name" value="YozE SAM-like"/>
    <property type="match status" value="1"/>
</dbReference>
<reference evidence="2 3" key="1">
    <citation type="submission" date="2010-10" db="EMBL/GenBank/DDBJ databases">
        <authorList>
            <person name="Durkin A.S."/>
            <person name="Madupu R."/>
            <person name="Torralba M."/>
            <person name="Gillis M."/>
            <person name="Methe B."/>
            <person name="Sutton G."/>
            <person name="Nelson K.E."/>
        </authorList>
    </citation>
    <scope>NUCLEOTIDE SEQUENCE [LARGE SCALE GENOMIC DNA]</scope>
    <source>
        <strain evidence="2 3">ACS-139-V-Col8</strain>
    </source>
</reference>
<sequence>MIPSFYEFMMRFVNEEAKDPISRLANAIHDDSSFPKQSQDFQRISNYMEHSLEYSKLISVFDEMWQRYKFDYLD</sequence>
<accession>E4KQ31</accession>
<dbReference type="NCBIfam" id="NF010193">
    <property type="entry name" value="PRK13672.1"/>
    <property type="match status" value="1"/>
</dbReference>
<evidence type="ECO:0000259" key="1">
    <source>
        <dbReference type="Pfam" id="PF06855"/>
    </source>
</evidence>
<dbReference type="InterPro" id="IPR036806">
    <property type="entry name" value="YozE_SAM-like_sf"/>
</dbReference>
<dbReference type="AlphaFoldDB" id="E4KQ31"/>
<dbReference type="STRING" id="908337.HMPREF9257_1184"/>
<organism evidence="2 3">
    <name type="scientific">Eremococcus coleocola ACS-139-V-Col8</name>
    <dbReference type="NCBI Taxonomy" id="908337"/>
    <lineage>
        <taxon>Bacteria</taxon>
        <taxon>Bacillati</taxon>
        <taxon>Bacillota</taxon>
        <taxon>Bacilli</taxon>
        <taxon>Lactobacillales</taxon>
        <taxon>Aerococcaceae</taxon>
        <taxon>Eremococcus</taxon>
    </lineage>
</organism>
<protein>
    <recommendedName>
        <fullName evidence="1">YozE SAM-like domain-containing protein</fullName>
    </recommendedName>
</protein>
<proteinExistence type="predicted"/>
<dbReference type="RefSeq" id="WP_006418247.1">
    <property type="nucleotide sequence ID" value="NZ_AENN01000015.1"/>
</dbReference>
<dbReference type="Proteomes" id="UP000005990">
    <property type="component" value="Unassembled WGS sequence"/>
</dbReference>
<name>E4KQ31_9LACT</name>
<evidence type="ECO:0000313" key="3">
    <source>
        <dbReference type="Proteomes" id="UP000005990"/>
    </source>
</evidence>
<feature type="domain" description="YozE SAM-like" evidence="1">
    <location>
        <begin position="4"/>
        <end position="69"/>
    </location>
</feature>
<evidence type="ECO:0000313" key="2">
    <source>
        <dbReference type="EMBL" id="EFR31044.1"/>
    </source>
</evidence>
<dbReference type="eggNOG" id="COG4479">
    <property type="taxonomic scope" value="Bacteria"/>
</dbReference>
<dbReference type="Pfam" id="PF06855">
    <property type="entry name" value="YozE_SAM_like"/>
    <property type="match status" value="1"/>
</dbReference>
<gene>
    <name evidence="2" type="ORF">HMPREF9257_1184</name>
</gene>
<comment type="caution">
    <text evidence="2">The sequence shown here is derived from an EMBL/GenBank/DDBJ whole genome shotgun (WGS) entry which is preliminary data.</text>
</comment>
<dbReference type="SUPFAM" id="SSF140652">
    <property type="entry name" value="YozE-like"/>
    <property type="match status" value="1"/>
</dbReference>
<dbReference type="InterPro" id="IPR023089">
    <property type="entry name" value="YozE_SAM-like"/>
</dbReference>
<keyword evidence="3" id="KW-1185">Reference proteome</keyword>
<dbReference type="OrthoDB" id="2242851at2"/>
<dbReference type="EMBL" id="AENN01000015">
    <property type="protein sequence ID" value="EFR31044.1"/>
    <property type="molecule type" value="Genomic_DNA"/>
</dbReference>